<dbReference type="Gene3D" id="1.25.40.10">
    <property type="entry name" value="Tetratricopeptide repeat domain"/>
    <property type="match status" value="1"/>
</dbReference>
<proteinExistence type="predicted"/>
<dbReference type="InterPro" id="IPR011990">
    <property type="entry name" value="TPR-like_helical_dom_sf"/>
</dbReference>
<keyword evidence="2" id="KW-0802">TPR repeat</keyword>
<evidence type="ECO:0000256" key="1">
    <source>
        <dbReference type="ARBA" id="ARBA00022737"/>
    </source>
</evidence>
<feature type="compositionally biased region" description="Acidic residues" evidence="3">
    <location>
        <begin position="1"/>
        <end position="15"/>
    </location>
</feature>
<evidence type="ECO:0000256" key="3">
    <source>
        <dbReference type="SAM" id="MobiDB-lite"/>
    </source>
</evidence>
<evidence type="ECO:0000256" key="2">
    <source>
        <dbReference type="ARBA" id="ARBA00022803"/>
    </source>
</evidence>
<protein>
    <submittedName>
        <fullName evidence="4">FAM10 family protein</fullName>
    </submittedName>
</protein>
<name>A0A1D6QVH2_MAIZE</name>
<feature type="compositionally biased region" description="Acidic residues" evidence="3">
    <location>
        <begin position="24"/>
        <end position="39"/>
    </location>
</feature>
<keyword evidence="1" id="KW-0677">Repeat</keyword>
<organism evidence="4">
    <name type="scientific">Zea mays</name>
    <name type="common">Maize</name>
    <dbReference type="NCBI Taxonomy" id="4577"/>
    <lineage>
        <taxon>Eukaryota</taxon>
        <taxon>Viridiplantae</taxon>
        <taxon>Streptophyta</taxon>
        <taxon>Embryophyta</taxon>
        <taxon>Tracheophyta</taxon>
        <taxon>Spermatophyta</taxon>
        <taxon>Magnoliopsida</taxon>
        <taxon>Liliopsida</taxon>
        <taxon>Poales</taxon>
        <taxon>Poaceae</taxon>
        <taxon>PACMAD clade</taxon>
        <taxon>Panicoideae</taxon>
        <taxon>Andropogonodae</taxon>
        <taxon>Andropogoneae</taxon>
        <taxon>Tripsacinae</taxon>
        <taxon>Zea</taxon>
    </lineage>
</organism>
<accession>A0A1D6QVH2</accession>
<sequence>MDDIDDDGDDDDDLDMRDPTPERDELDEEIVESDLELEGEIVQSDHDDPPQKMGNPSVEVTEENRDASQEAKGKAMEAISEGKLEDAIEHLTNAIVLNPLSAIMYGTRASVFIKMKKPAAAIRDANAALEVVALCHLVFLAFSLSKMLCYTFVDNAKRHS</sequence>
<dbReference type="PANTHER" id="PTHR45883">
    <property type="entry name" value="HSC70-INTERACTING PROTEIN"/>
    <property type="match status" value="1"/>
</dbReference>
<dbReference type="AlphaFoldDB" id="A0A1D6QVH2"/>
<gene>
    <name evidence="4" type="ORF">ZEAMMB73_Zm00001d054107</name>
</gene>
<dbReference type="SUPFAM" id="SSF48452">
    <property type="entry name" value="TPR-like"/>
    <property type="match status" value="1"/>
</dbReference>
<reference evidence="4" key="1">
    <citation type="submission" date="2015-12" db="EMBL/GenBank/DDBJ databases">
        <title>Update maize B73 reference genome by single molecule sequencing technologies.</title>
        <authorList>
            <consortium name="Maize Genome Sequencing Project"/>
            <person name="Ware D."/>
        </authorList>
    </citation>
    <scope>NUCLEOTIDE SEQUENCE</scope>
    <source>
        <tissue evidence="4">Seedling</tissue>
    </source>
</reference>
<evidence type="ECO:0000313" key="4">
    <source>
        <dbReference type="EMBL" id="AQK61338.1"/>
    </source>
</evidence>
<dbReference type="EMBL" id="CM000780">
    <property type="protein sequence ID" value="AQK61338.1"/>
    <property type="molecule type" value="Genomic_DNA"/>
</dbReference>
<feature type="compositionally biased region" description="Basic and acidic residues" evidence="3">
    <location>
        <begin position="62"/>
        <end position="76"/>
    </location>
</feature>
<dbReference type="PANTHER" id="PTHR45883:SF2">
    <property type="entry name" value="HSC70-INTERACTING PROTEIN"/>
    <property type="match status" value="1"/>
</dbReference>
<dbReference type="ExpressionAtlas" id="A0A1D6QVH2">
    <property type="expression patterns" value="baseline and differential"/>
</dbReference>
<feature type="region of interest" description="Disordered" evidence="3">
    <location>
        <begin position="1"/>
        <end position="76"/>
    </location>
</feature>